<evidence type="ECO:0000313" key="7">
    <source>
        <dbReference type="EMBL" id="KRL97075.1"/>
    </source>
</evidence>
<sequence>MLLWEKHPIRLFFVVAIPFISIFIYFSSYQDSAAYTDNVSFGVVNHDRGTYTKALEFFLSGNVKLKSYSSSRAATDGLINNDVNTVVYLKKGSNEGLRKLRPTNISIRSLQGKLLEKQSKTLVATAIANVVRLQRASLKDRVFQRNMRTLYTKRITIDQRDTNSQANKNMLTTQIIGFLMMMMLYSITSFAGDVIQDERINHVYDRLLTTPLTQNEYLWGTAVTAFFIGTFETGLTMMLMKYFFMINAGISYLKLFGILELFALMAVIVSLLIGLAVNRKGTGDALQTLLYTLTSLLSGTVIPLSVMPTFMQQLAKFMPQYWVVETISSVQKLKEPQLILMNLAILAVFVIFFFCATLFVAKRKKKIQFI</sequence>
<evidence type="ECO:0000256" key="2">
    <source>
        <dbReference type="ARBA" id="ARBA00022692"/>
    </source>
</evidence>
<evidence type="ECO:0000256" key="4">
    <source>
        <dbReference type="ARBA" id="ARBA00023136"/>
    </source>
</evidence>
<keyword evidence="8" id="KW-1185">Reference proteome</keyword>
<dbReference type="InterPro" id="IPR047817">
    <property type="entry name" value="ABC2_TM_bact-type"/>
</dbReference>
<reference evidence="7 8" key="1">
    <citation type="journal article" date="2015" name="Genome Announc.">
        <title>Expanding the biotechnology potential of lactobacilli through comparative genomics of 213 strains and associated genera.</title>
        <authorList>
            <person name="Sun Z."/>
            <person name="Harris H.M."/>
            <person name="McCann A."/>
            <person name="Guo C."/>
            <person name="Argimon S."/>
            <person name="Zhang W."/>
            <person name="Yang X."/>
            <person name="Jeffery I.B."/>
            <person name="Cooney J.C."/>
            <person name="Kagawa T.F."/>
            <person name="Liu W."/>
            <person name="Song Y."/>
            <person name="Salvetti E."/>
            <person name="Wrobel A."/>
            <person name="Rasinkangas P."/>
            <person name="Parkhill J."/>
            <person name="Rea M.C."/>
            <person name="O'Sullivan O."/>
            <person name="Ritari J."/>
            <person name="Douillard F.P."/>
            <person name="Paul Ross R."/>
            <person name="Yang R."/>
            <person name="Briner A.E."/>
            <person name="Felis G.E."/>
            <person name="de Vos W.M."/>
            <person name="Barrangou R."/>
            <person name="Klaenhammer T.R."/>
            <person name="Caufield P.W."/>
            <person name="Cui Y."/>
            <person name="Zhang H."/>
            <person name="O'Toole P.W."/>
        </authorList>
    </citation>
    <scope>NUCLEOTIDE SEQUENCE [LARGE SCALE GENOMIC DNA]</scope>
    <source>
        <strain evidence="7 8">DSM 16230</strain>
    </source>
</reference>
<feature type="domain" description="ABC transmembrane type-2" evidence="6">
    <location>
        <begin position="136"/>
        <end position="364"/>
    </location>
</feature>
<dbReference type="PANTHER" id="PTHR43229:SF3">
    <property type="entry name" value="ABC-TYPE MULTIDRUG TRANSPORT SYSTEM, PERMEASE COMPONENT"/>
    <property type="match status" value="1"/>
</dbReference>
<keyword evidence="4 5" id="KW-0472">Membrane</keyword>
<evidence type="ECO:0000313" key="8">
    <source>
        <dbReference type="Proteomes" id="UP000051166"/>
    </source>
</evidence>
<dbReference type="InterPro" id="IPR051784">
    <property type="entry name" value="Nod_factor_ABC_transporter"/>
</dbReference>
<comment type="subcellular location">
    <subcellularLocation>
        <location evidence="1">Membrane</location>
        <topology evidence="1">Multi-pass membrane protein</topology>
    </subcellularLocation>
</comment>
<keyword evidence="2 5" id="KW-0812">Transmembrane</keyword>
<feature type="transmembrane region" description="Helical" evidence="5">
    <location>
        <begin position="175"/>
        <end position="196"/>
    </location>
</feature>
<dbReference type="Gene3D" id="3.40.1710.10">
    <property type="entry name" value="abc type-2 transporter like domain"/>
    <property type="match status" value="1"/>
</dbReference>
<dbReference type="Proteomes" id="UP000051166">
    <property type="component" value="Unassembled WGS sequence"/>
</dbReference>
<feature type="transmembrane region" description="Helical" evidence="5">
    <location>
        <begin position="217"/>
        <end position="243"/>
    </location>
</feature>
<feature type="transmembrane region" description="Helical" evidence="5">
    <location>
        <begin position="12"/>
        <end position="29"/>
    </location>
</feature>
<dbReference type="Pfam" id="PF12698">
    <property type="entry name" value="ABC2_membrane_3"/>
    <property type="match status" value="1"/>
</dbReference>
<name>A0A0R1V130_9LACO</name>
<dbReference type="EMBL" id="AZFQ01000053">
    <property type="protein sequence ID" value="KRL97075.1"/>
    <property type="molecule type" value="Genomic_DNA"/>
</dbReference>
<evidence type="ECO:0000259" key="6">
    <source>
        <dbReference type="PROSITE" id="PS51012"/>
    </source>
</evidence>
<dbReference type="GO" id="GO:0016020">
    <property type="term" value="C:membrane"/>
    <property type="evidence" value="ECO:0007669"/>
    <property type="project" value="UniProtKB-SubCell"/>
</dbReference>
<dbReference type="STRING" id="1423801.FD50_GL001622"/>
<organism evidence="7 8">
    <name type="scientific">Liquorilactobacillus satsumensis DSM 16230 = JCM 12392</name>
    <dbReference type="NCBI Taxonomy" id="1423801"/>
    <lineage>
        <taxon>Bacteria</taxon>
        <taxon>Bacillati</taxon>
        <taxon>Bacillota</taxon>
        <taxon>Bacilli</taxon>
        <taxon>Lactobacillales</taxon>
        <taxon>Lactobacillaceae</taxon>
        <taxon>Liquorilactobacillus</taxon>
    </lineage>
</organism>
<comment type="caution">
    <text evidence="7">The sequence shown here is derived from an EMBL/GenBank/DDBJ whole genome shotgun (WGS) entry which is preliminary data.</text>
</comment>
<protein>
    <submittedName>
        <fullName evidence="7">ABC transporter permease</fullName>
    </submittedName>
</protein>
<feature type="transmembrane region" description="Helical" evidence="5">
    <location>
        <begin position="338"/>
        <end position="361"/>
    </location>
</feature>
<dbReference type="GO" id="GO:0140359">
    <property type="term" value="F:ABC-type transporter activity"/>
    <property type="evidence" value="ECO:0007669"/>
    <property type="project" value="InterPro"/>
</dbReference>
<keyword evidence="3 5" id="KW-1133">Transmembrane helix</keyword>
<accession>A0A0R1V130</accession>
<evidence type="ECO:0000256" key="3">
    <source>
        <dbReference type="ARBA" id="ARBA00022989"/>
    </source>
</evidence>
<dbReference type="PROSITE" id="PS51012">
    <property type="entry name" value="ABC_TM2"/>
    <property type="match status" value="1"/>
</dbReference>
<feature type="transmembrane region" description="Helical" evidence="5">
    <location>
        <begin position="289"/>
        <end position="311"/>
    </location>
</feature>
<proteinExistence type="predicted"/>
<evidence type="ECO:0000256" key="5">
    <source>
        <dbReference type="SAM" id="Phobius"/>
    </source>
</evidence>
<gene>
    <name evidence="7" type="ORF">FD50_GL001622</name>
</gene>
<dbReference type="PATRIC" id="fig|1423801.4.peg.1659"/>
<feature type="transmembrane region" description="Helical" evidence="5">
    <location>
        <begin position="255"/>
        <end position="277"/>
    </location>
</feature>
<dbReference type="PANTHER" id="PTHR43229">
    <property type="entry name" value="NODULATION PROTEIN J"/>
    <property type="match status" value="1"/>
</dbReference>
<dbReference type="InterPro" id="IPR013525">
    <property type="entry name" value="ABC2_TM"/>
</dbReference>
<dbReference type="AlphaFoldDB" id="A0A0R1V130"/>
<evidence type="ECO:0000256" key="1">
    <source>
        <dbReference type="ARBA" id="ARBA00004141"/>
    </source>
</evidence>